<dbReference type="Pfam" id="PF01695">
    <property type="entry name" value="IstB_IS21"/>
    <property type="match status" value="1"/>
</dbReference>
<reference evidence="2" key="1">
    <citation type="submission" date="2019-03" db="EMBL/GenBank/DDBJ databases">
        <title>Single cell metagenomics reveals metabolic interactions within the superorganism composed of flagellate Streblomastix strix and complex community of Bacteroidetes bacteria on its surface.</title>
        <authorList>
            <person name="Treitli S.C."/>
            <person name="Kolisko M."/>
            <person name="Husnik F."/>
            <person name="Keeling P."/>
            <person name="Hampl V."/>
        </authorList>
    </citation>
    <scope>NUCLEOTIDE SEQUENCE</scope>
    <source>
        <strain evidence="2">STM</strain>
    </source>
</reference>
<dbReference type="Gene3D" id="3.40.50.300">
    <property type="entry name" value="P-loop containing nucleotide triphosphate hydrolases"/>
    <property type="match status" value="1"/>
</dbReference>
<dbReference type="InterPro" id="IPR027417">
    <property type="entry name" value="P-loop_NTPase"/>
</dbReference>
<organism evidence="2">
    <name type="scientific">termite gut metagenome</name>
    <dbReference type="NCBI Taxonomy" id="433724"/>
    <lineage>
        <taxon>unclassified sequences</taxon>
        <taxon>metagenomes</taxon>
        <taxon>organismal metagenomes</taxon>
    </lineage>
</organism>
<evidence type="ECO:0000259" key="1">
    <source>
        <dbReference type="Pfam" id="PF01695"/>
    </source>
</evidence>
<feature type="domain" description="IstB-like ATP-binding" evidence="1">
    <location>
        <begin position="4"/>
        <end position="75"/>
    </location>
</feature>
<dbReference type="GO" id="GO:0005524">
    <property type="term" value="F:ATP binding"/>
    <property type="evidence" value="ECO:0007669"/>
    <property type="project" value="InterPro"/>
</dbReference>
<dbReference type="EMBL" id="SNRY01001575">
    <property type="protein sequence ID" value="KAA6329923.1"/>
    <property type="molecule type" value="Genomic_DNA"/>
</dbReference>
<gene>
    <name evidence="2" type="ORF">EZS27_021310</name>
</gene>
<accession>A0A5J4RB22</accession>
<proteinExistence type="predicted"/>
<dbReference type="InterPro" id="IPR002611">
    <property type="entry name" value="IstB_ATP-bd"/>
</dbReference>
<dbReference type="AlphaFoldDB" id="A0A5J4RB22"/>
<protein>
    <recommendedName>
        <fullName evidence="1">IstB-like ATP-binding domain-containing protein</fullName>
    </recommendedName>
</protein>
<sequence length="81" mass="9020">MGVLKMAKAKGTILQELKKIVRVDLLILDDCSIQPFDTQARHGKKSTLITSQIPVENWYDISGEEAIANAFLTELFIKQSG</sequence>
<comment type="caution">
    <text evidence="2">The sequence shown here is derived from an EMBL/GenBank/DDBJ whole genome shotgun (WGS) entry which is preliminary data.</text>
</comment>
<name>A0A5J4RB22_9ZZZZ</name>
<evidence type="ECO:0000313" key="2">
    <source>
        <dbReference type="EMBL" id="KAA6329923.1"/>
    </source>
</evidence>